<dbReference type="Gene3D" id="3.30.40.10">
    <property type="entry name" value="Zinc/RING finger domain, C3HC4 (zinc finger)"/>
    <property type="match status" value="1"/>
</dbReference>
<proteinExistence type="predicted"/>
<keyword evidence="1" id="KW-0863">Zinc-finger</keyword>
<dbReference type="GO" id="GO:0008270">
    <property type="term" value="F:zinc ion binding"/>
    <property type="evidence" value="ECO:0007669"/>
    <property type="project" value="UniProtKB-KW"/>
</dbReference>
<keyword evidence="1" id="KW-0479">Metal-binding</keyword>
<keyword evidence="1" id="KW-0862">Zinc</keyword>
<sequence length="247" mass="28947">MGNIDTTTKKVTQAEKTNFATLLTAMHPKNRIIDIDKVKTIIENGTRFDFYHYGKTFFHFLIVKAILYDKNILQKLCDLIYEYRNKFGDCTKKTKSTRYIQLVYDKEKNWIATQWFSSNYKVVDEKIQWTNKYEEKYYTYGTRQVKRENLYSLTDLDPMSFCLKVKTKFLAKNGLADNLNIVVDLLNKLVEKTTKVNPEMCVVCTKNKKNIMIRNCNHVCICKLCLKTATVCPVCKKDIVCSEEVIL</sequence>
<dbReference type="InterPro" id="IPR001841">
    <property type="entry name" value="Znf_RING"/>
</dbReference>
<evidence type="ECO:0000259" key="2">
    <source>
        <dbReference type="PROSITE" id="PS50089"/>
    </source>
</evidence>
<dbReference type="Pfam" id="PF13920">
    <property type="entry name" value="zf-C3HC4_3"/>
    <property type="match status" value="1"/>
</dbReference>
<protein>
    <recommendedName>
        <fullName evidence="2">RING-type domain-containing protein</fullName>
    </recommendedName>
</protein>
<reference evidence="3" key="1">
    <citation type="submission" date="2018-10" db="EMBL/GenBank/DDBJ databases">
        <title>Hidden diversity of soil giant viruses.</title>
        <authorList>
            <person name="Schulz F."/>
            <person name="Alteio L."/>
            <person name="Goudeau D."/>
            <person name="Ryan E.M."/>
            <person name="Malmstrom R.R."/>
            <person name="Blanchard J."/>
            <person name="Woyke T."/>
        </authorList>
    </citation>
    <scope>NUCLEOTIDE SEQUENCE</scope>
    <source>
        <strain evidence="3">EDV1</strain>
    </source>
</reference>
<dbReference type="InterPro" id="IPR013083">
    <property type="entry name" value="Znf_RING/FYVE/PHD"/>
</dbReference>
<feature type="domain" description="RING-type" evidence="2">
    <location>
        <begin position="201"/>
        <end position="236"/>
    </location>
</feature>
<accession>A0A3G4ZVM4</accession>
<dbReference type="EMBL" id="MK072066">
    <property type="protein sequence ID" value="AYV77673.1"/>
    <property type="molecule type" value="Genomic_DNA"/>
</dbReference>
<evidence type="ECO:0000256" key="1">
    <source>
        <dbReference type="PROSITE-ProRule" id="PRU00175"/>
    </source>
</evidence>
<gene>
    <name evidence="3" type="ORF">Edafosvirus1_4</name>
</gene>
<evidence type="ECO:0000313" key="3">
    <source>
        <dbReference type="EMBL" id="AYV77673.1"/>
    </source>
</evidence>
<dbReference type="PROSITE" id="PS50089">
    <property type="entry name" value="ZF_RING_2"/>
    <property type="match status" value="1"/>
</dbReference>
<name>A0A3G4ZVM4_9VIRU</name>
<organism evidence="3">
    <name type="scientific">Edafosvirus sp</name>
    <dbReference type="NCBI Taxonomy" id="2487765"/>
    <lineage>
        <taxon>Viruses</taxon>
        <taxon>Varidnaviria</taxon>
        <taxon>Bamfordvirae</taxon>
        <taxon>Nucleocytoviricota</taxon>
        <taxon>Megaviricetes</taxon>
        <taxon>Imitervirales</taxon>
        <taxon>Mimiviridae</taxon>
        <taxon>Klosneuvirinae</taxon>
    </lineage>
</organism>
<dbReference type="SUPFAM" id="SSF57850">
    <property type="entry name" value="RING/U-box"/>
    <property type="match status" value="1"/>
</dbReference>